<keyword evidence="10" id="KW-1185">Reference proteome</keyword>
<dbReference type="OMA" id="RMNIRTD"/>
<keyword evidence="7" id="KW-1133">Transmembrane helix</keyword>
<dbReference type="GO" id="GO:0006511">
    <property type="term" value="P:ubiquitin-dependent protein catabolic process"/>
    <property type="evidence" value="ECO:0007669"/>
    <property type="project" value="TreeGrafter"/>
</dbReference>
<feature type="domain" description="HECT" evidence="8">
    <location>
        <begin position="1"/>
        <end position="172"/>
    </location>
</feature>
<name>G0R035_ICHMU</name>
<gene>
    <name evidence="9" type="ORF">IMG5_161610</name>
</gene>
<evidence type="ECO:0000313" key="9">
    <source>
        <dbReference type="EMBL" id="EGR29168.1"/>
    </source>
</evidence>
<protein>
    <recommendedName>
        <fullName evidence="3">HECT-type E3 ubiquitin transferase</fullName>
        <ecNumber evidence="3">2.3.2.26</ecNumber>
    </recommendedName>
</protein>
<dbReference type="PROSITE" id="PS50237">
    <property type="entry name" value="HECT"/>
    <property type="match status" value="1"/>
</dbReference>
<dbReference type="GO" id="GO:0005737">
    <property type="term" value="C:cytoplasm"/>
    <property type="evidence" value="ECO:0007669"/>
    <property type="project" value="TreeGrafter"/>
</dbReference>
<organism evidence="9 10">
    <name type="scientific">Ichthyophthirius multifiliis</name>
    <name type="common">White spot disease agent</name>
    <name type="synonym">Ich</name>
    <dbReference type="NCBI Taxonomy" id="5932"/>
    <lineage>
        <taxon>Eukaryota</taxon>
        <taxon>Sar</taxon>
        <taxon>Alveolata</taxon>
        <taxon>Ciliophora</taxon>
        <taxon>Intramacronucleata</taxon>
        <taxon>Oligohymenophorea</taxon>
        <taxon>Hymenostomatida</taxon>
        <taxon>Ophryoglenina</taxon>
        <taxon>Ichthyophthirius</taxon>
    </lineage>
</organism>
<dbReference type="SUPFAM" id="SSF56204">
    <property type="entry name" value="Hect, E3 ligase catalytic domain"/>
    <property type="match status" value="1"/>
</dbReference>
<dbReference type="PANTHER" id="PTHR11254:SF67">
    <property type="entry name" value="E3 UBIQUITIN-PROTEIN LIGASE HUWE1"/>
    <property type="match status" value="1"/>
</dbReference>
<dbReference type="eggNOG" id="KOG0939">
    <property type="taxonomic scope" value="Eukaryota"/>
</dbReference>
<dbReference type="GO" id="GO:0000209">
    <property type="term" value="P:protein polyubiquitination"/>
    <property type="evidence" value="ECO:0007669"/>
    <property type="project" value="TreeGrafter"/>
</dbReference>
<dbReference type="InterPro" id="IPR050409">
    <property type="entry name" value="E3_ubiq-protein_ligase"/>
</dbReference>
<keyword evidence="7" id="KW-0812">Transmembrane</keyword>
<evidence type="ECO:0000256" key="1">
    <source>
        <dbReference type="ARBA" id="ARBA00000885"/>
    </source>
</evidence>
<dbReference type="SMART" id="SM00119">
    <property type="entry name" value="HECTc"/>
    <property type="match status" value="1"/>
</dbReference>
<evidence type="ECO:0000256" key="3">
    <source>
        <dbReference type="ARBA" id="ARBA00012485"/>
    </source>
</evidence>
<comment type="caution">
    <text evidence="6">Lacks conserved residue(s) required for the propagation of feature annotation.</text>
</comment>
<dbReference type="Proteomes" id="UP000008983">
    <property type="component" value="Unassembled WGS sequence"/>
</dbReference>
<dbReference type="Gene3D" id="3.30.2160.10">
    <property type="entry name" value="Hect, E3 ligase catalytic domain"/>
    <property type="match status" value="1"/>
</dbReference>
<dbReference type="STRING" id="857967.G0R035"/>
<dbReference type="InterPro" id="IPR000569">
    <property type="entry name" value="HECT_dom"/>
</dbReference>
<dbReference type="EMBL" id="GL984177">
    <property type="protein sequence ID" value="EGR29168.1"/>
    <property type="molecule type" value="Genomic_DNA"/>
</dbReference>
<evidence type="ECO:0000259" key="8">
    <source>
        <dbReference type="PROSITE" id="PS50237"/>
    </source>
</evidence>
<evidence type="ECO:0000256" key="6">
    <source>
        <dbReference type="PROSITE-ProRule" id="PRU00104"/>
    </source>
</evidence>
<evidence type="ECO:0000256" key="5">
    <source>
        <dbReference type="ARBA" id="ARBA00022786"/>
    </source>
</evidence>
<dbReference type="InterPro" id="IPR035983">
    <property type="entry name" value="Hect_E3_ubiquitin_ligase"/>
</dbReference>
<comment type="pathway">
    <text evidence="2">Protein modification; protein ubiquitination.</text>
</comment>
<comment type="catalytic activity">
    <reaction evidence="1">
        <text>S-ubiquitinyl-[E2 ubiquitin-conjugating enzyme]-L-cysteine + [acceptor protein]-L-lysine = [E2 ubiquitin-conjugating enzyme]-L-cysteine + N(6)-ubiquitinyl-[acceptor protein]-L-lysine.</text>
        <dbReference type="EC" id="2.3.2.26"/>
    </reaction>
</comment>
<keyword evidence="7" id="KW-0472">Membrane</keyword>
<evidence type="ECO:0000256" key="4">
    <source>
        <dbReference type="ARBA" id="ARBA00022679"/>
    </source>
</evidence>
<dbReference type="Pfam" id="PF00632">
    <property type="entry name" value="HECT"/>
    <property type="match status" value="1"/>
</dbReference>
<evidence type="ECO:0000313" key="10">
    <source>
        <dbReference type="Proteomes" id="UP000008983"/>
    </source>
</evidence>
<proteinExistence type="predicted"/>
<dbReference type="AlphaFoldDB" id="G0R035"/>
<evidence type="ECO:0000256" key="2">
    <source>
        <dbReference type="ARBA" id="ARBA00004906"/>
    </source>
</evidence>
<feature type="transmembrane region" description="Helical" evidence="7">
    <location>
        <begin position="225"/>
        <end position="244"/>
    </location>
</feature>
<sequence length="256" mass="30336">MQPSPNSIIIVDYLLHFQMAGRLIAKTLIDDFTCEVDFTKSFLKQILGQPLYINDLEDIDPQMAKGLMDILQNSVEELYLDFTYTINQFGEQKVIELIPNGSNIEVTEENKKNYVKELAYFRMVKQIETQVQAFKKGFYEVIPLEYIKIVSVRELGHRLSGNHIIDINDMKKIWFLKMDINKIQIKLNGYLKFQRNMIKNKGQDFYSLLLDHLKFLLVVFRTQKLLLLKLIVISYLYLFLILVFKNQVFKNYMYFI</sequence>
<evidence type="ECO:0000256" key="7">
    <source>
        <dbReference type="SAM" id="Phobius"/>
    </source>
</evidence>
<dbReference type="GO" id="GO:0061630">
    <property type="term" value="F:ubiquitin protein ligase activity"/>
    <property type="evidence" value="ECO:0007669"/>
    <property type="project" value="UniProtKB-EC"/>
</dbReference>
<dbReference type="RefSeq" id="XP_004030404.1">
    <property type="nucleotide sequence ID" value="XM_004030356.1"/>
</dbReference>
<keyword evidence="5 6" id="KW-0833">Ubl conjugation pathway</keyword>
<dbReference type="OrthoDB" id="409931at2759"/>
<reference evidence="9 10" key="1">
    <citation type="submission" date="2011-07" db="EMBL/GenBank/DDBJ databases">
        <authorList>
            <person name="Coyne R."/>
            <person name="Brami D."/>
            <person name="Johnson J."/>
            <person name="Hostetler J."/>
            <person name="Hannick L."/>
            <person name="Clark T."/>
            <person name="Cassidy-Hanley D."/>
            <person name="Inman J."/>
        </authorList>
    </citation>
    <scope>NUCLEOTIDE SEQUENCE [LARGE SCALE GENOMIC DNA]</scope>
    <source>
        <strain evidence="9 10">G5</strain>
    </source>
</reference>
<dbReference type="InParanoid" id="G0R035"/>
<accession>G0R035</accession>
<dbReference type="EC" id="2.3.2.26" evidence="3"/>
<dbReference type="GeneID" id="14905266"/>
<dbReference type="PANTHER" id="PTHR11254">
    <property type="entry name" value="HECT DOMAIN UBIQUITIN-PROTEIN LIGASE"/>
    <property type="match status" value="1"/>
</dbReference>
<keyword evidence="4" id="KW-0808">Transferase</keyword>
<dbReference type="FunFam" id="3.30.2160.10:FF:000001">
    <property type="entry name" value="E3 ubiquitin-protein ligase NEDD4-like"/>
    <property type="match status" value="1"/>
</dbReference>